<evidence type="ECO:0000313" key="2">
    <source>
        <dbReference type="Proteomes" id="UP000256429"/>
    </source>
</evidence>
<dbReference type="Proteomes" id="UP000256429">
    <property type="component" value="Unassembled WGS sequence"/>
</dbReference>
<dbReference type="RefSeq" id="WP_115879772.1">
    <property type="nucleotide sequence ID" value="NZ_QTTQ01000010.1"/>
</dbReference>
<dbReference type="SUPFAM" id="SSF53335">
    <property type="entry name" value="S-adenosyl-L-methionine-dependent methyltransferases"/>
    <property type="match status" value="1"/>
</dbReference>
<proteinExistence type="predicted"/>
<dbReference type="OrthoDB" id="9795498at2"/>
<gene>
    <name evidence="1" type="ORF">BX611_1540</name>
</gene>
<name>A0A3D9RQD0_9FLAO</name>
<dbReference type="InterPro" id="IPR029063">
    <property type="entry name" value="SAM-dependent_MTases_sf"/>
</dbReference>
<dbReference type="AlphaFoldDB" id="A0A3D9RQD0"/>
<protein>
    <submittedName>
        <fullName evidence="1">Methyltransferase family protein</fullName>
    </submittedName>
</protein>
<dbReference type="Gene3D" id="3.40.50.150">
    <property type="entry name" value="Vaccinia Virus protein VP39"/>
    <property type="match status" value="1"/>
</dbReference>
<dbReference type="Pfam" id="PF13578">
    <property type="entry name" value="Methyltransf_24"/>
    <property type="match status" value="1"/>
</dbReference>
<organism evidence="1 2">
    <name type="scientific">Lutibacter oceani</name>
    <dbReference type="NCBI Taxonomy" id="1853311"/>
    <lineage>
        <taxon>Bacteria</taxon>
        <taxon>Pseudomonadati</taxon>
        <taxon>Bacteroidota</taxon>
        <taxon>Flavobacteriia</taxon>
        <taxon>Flavobacteriales</taxon>
        <taxon>Flavobacteriaceae</taxon>
        <taxon>Lutibacter</taxon>
    </lineage>
</organism>
<dbReference type="GO" id="GO:0008168">
    <property type="term" value="F:methyltransferase activity"/>
    <property type="evidence" value="ECO:0007669"/>
    <property type="project" value="UniProtKB-KW"/>
</dbReference>
<dbReference type="GO" id="GO:0032259">
    <property type="term" value="P:methylation"/>
    <property type="evidence" value="ECO:0007669"/>
    <property type="project" value="UniProtKB-KW"/>
</dbReference>
<keyword evidence="1" id="KW-0808">Transferase</keyword>
<evidence type="ECO:0000313" key="1">
    <source>
        <dbReference type="EMBL" id="REE81997.1"/>
    </source>
</evidence>
<accession>A0A3D9RQD0</accession>
<keyword evidence="2" id="KW-1185">Reference proteome</keyword>
<reference evidence="1 2" key="1">
    <citation type="submission" date="2018-08" db="EMBL/GenBank/DDBJ databases">
        <title>Genomic Encyclopedia of Type Strains, Phase III (KMG-III): the genomes of soil and plant-associated and newly described type strains.</title>
        <authorList>
            <person name="Whitman W."/>
        </authorList>
    </citation>
    <scope>NUCLEOTIDE SEQUENCE [LARGE SCALE GENOMIC DNA]</scope>
    <source>
        <strain evidence="1 2">325-5</strain>
    </source>
</reference>
<dbReference type="PROSITE" id="PS50007">
    <property type="entry name" value="PIPLC_X_DOMAIN"/>
    <property type="match status" value="1"/>
</dbReference>
<keyword evidence="1" id="KW-0489">Methyltransferase</keyword>
<comment type="caution">
    <text evidence="1">The sequence shown here is derived from an EMBL/GenBank/DDBJ whole genome shotgun (WGS) entry which is preliminary data.</text>
</comment>
<dbReference type="EMBL" id="QTTQ01000010">
    <property type="protein sequence ID" value="REE81997.1"/>
    <property type="molecule type" value="Genomic_DNA"/>
</dbReference>
<sequence length="306" mass="36876">MLNLKRYTKEVLNRLPYIKGLYKESQNFKKHSCYRPGHYYSPIVSIEEIKKRENEIWNCERIDSIDGINLRTKEQIKLISHFNKFYSDIPFKKTRNKETRYFFENGLYSYTDGIILYSMIRYIKPKQIIEVGSGFSSSVMLDTNQFFFDNQIKLTFIEPYPERIYSLLKEDDKDSSNIIVDFVQNIDIEVFKQLDKGDILFIDSSHVVKTGSDVHFILFEILPKLKEGVYIHFHDIFYPFEYPKEWVYKGRNWNENYFLKAFLMYNNDFQIEIFSNYLHTNYEEAFKNMPLCYNNRGGNLWLKKII</sequence>